<feature type="region of interest" description="Disordered" evidence="10">
    <location>
        <begin position="63"/>
        <end position="98"/>
    </location>
</feature>
<dbReference type="GO" id="GO:0000917">
    <property type="term" value="P:division septum assembly"/>
    <property type="evidence" value="ECO:0007669"/>
    <property type="project" value="TreeGrafter"/>
</dbReference>
<keyword evidence="7 8" id="KW-0131">Cell cycle</keyword>
<evidence type="ECO:0000259" key="11">
    <source>
        <dbReference type="SMART" id="SM00771"/>
    </source>
</evidence>
<protein>
    <recommendedName>
        <fullName evidence="8 9">Cell division protein ZipA</fullName>
    </recommendedName>
</protein>
<dbReference type="PANTHER" id="PTHR38685">
    <property type="entry name" value="CELL DIVISION PROTEIN ZIPA"/>
    <property type="match status" value="1"/>
</dbReference>
<name>A0A1N7JAP8_9GAMM</name>
<dbReference type="STRING" id="484498.SAMN05421686_101550"/>
<dbReference type="EMBL" id="FTOH01000001">
    <property type="protein sequence ID" value="SIS46346.1"/>
    <property type="molecule type" value="Genomic_DNA"/>
</dbReference>
<dbReference type="GO" id="GO:0005886">
    <property type="term" value="C:plasma membrane"/>
    <property type="evidence" value="ECO:0007669"/>
    <property type="project" value="UniProtKB-SubCell"/>
</dbReference>
<dbReference type="GO" id="GO:0032153">
    <property type="term" value="C:cell division site"/>
    <property type="evidence" value="ECO:0007669"/>
    <property type="project" value="UniProtKB-UniRule"/>
</dbReference>
<dbReference type="HAMAP" id="MF_00509">
    <property type="entry name" value="ZipA"/>
    <property type="match status" value="1"/>
</dbReference>
<dbReference type="SUPFAM" id="SSF64383">
    <property type="entry name" value="Cell-division protein ZipA, C-terminal domain"/>
    <property type="match status" value="1"/>
</dbReference>
<feature type="compositionally biased region" description="Polar residues" evidence="10">
    <location>
        <begin position="78"/>
        <end position="88"/>
    </location>
</feature>
<dbReference type="Gene3D" id="3.30.1400.10">
    <property type="entry name" value="ZipA, C-terminal FtsZ-binding domain"/>
    <property type="match status" value="1"/>
</dbReference>
<keyword evidence="6 8" id="KW-0472">Membrane</keyword>
<keyword evidence="13" id="KW-1185">Reference proteome</keyword>
<evidence type="ECO:0000256" key="6">
    <source>
        <dbReference type="ARBA" id="ARBA00023136"/>
    </source>
</evidence>
<dbReference type="SMART" id="SM00771">
    <property type="entry name" value="ZipA_C"/>
    <property type="match status" value="1"/>
</dbReference>
<dbReference type="OrthoDB" id="7054914at2"/>
<keyword evidence="3 8" id="KW-0132">Cell division</keyword>
<keyword evidence="1 8" id="KW-1003">Cell membrane</keyword>
<evidence type="ECO:0000256" key="7">
    <source>
        <dbReference type="ARBA" id="ARBA00023306"/>
    </source>
</evidence>
<evidence type="ECO:0000256" key="2">
    <source>
        <dbReference type="ARBA" id="ARBA00022519"/>
    </source>
</evidence>
<comment type="similarity">
    <text evidence="8 9">Belongs to the ZipA family.</text>
</comment>
<comment type="subunit">
    <text evidence="8">Interacts with FtsZ via their C-terminal domains.</text>
</comment>
<dbReference type="RefSeq" id="WP_076514141.1">
    <property type="nucleotide sequence ID" value="NZ_FTOH01000001.1"/>
</dbReference>
<feature type="domain" description="ZipA C-terminal FtsZ-binding" evidence="11">
    <location>
        <begin position="317"/>
        <end position="447"/>
    </location>
</feature>
<evidence type="ECO:0000256" key="1">
    <source>
        <dbReference type="ARBA" id="ARBA00022475"/>
    </source>
</evidence>
<dbReference type="Pfam" id="PF04354">
    <property type="entry name" value="ZipA_C"/>
    <property type="match status" value="1"/>
</dbReference>
<organism evidence="12 13">
    <name type="scientific">Thalassolituus maritimus</name>
    <dbReference type="NCBI Taxonomy" id="484498"/>
    <lineage>
        <taxon>Bacteria</taxon>
        <taxon>Pseudomonadati</taxon>
        <taxon>Pseudomonadota</taxon>
        <taxon>Gammaproteobacteria</taxon>
        <taxon>Oceanospirillales</taxon>
        <taxon>Oceanospirillaceae</taxon>
        <taxon>Thalassolituus</taxon>
    </lineage>
</organism>
<accession>A0A1N7JAP8</accession>
<dbReference type="InterPro" id="IPR007449">
    <property type="entry name" value="ZipA_FtsZ-bd_C"/>
</dbReference>
<dbReference type="NCBIfam" id="TIGR02205">
    <property type="entry name" value="septum_zipA"/>
    <property type="match status" value="1"/>
</dbReference>
<keyword evidence="2 8" id="KW-0997">Cell inner membrane</keyword>
<dbReference type="InterPro" id="IPR036765">
    <property type="entry name" value="ZipA_FtsZ-bd_C_sf"/>
</dbReference>
<evidence type="ECO:0000256" key="4">
    <source>
        <dbReference type="ARBA" id="ARBA00022692"/>
    </source>
</evidence>
<evidence type="ECO:0000256" key="8">
    <source>
        <dbReference type="HAMAP-Rule" id="MF_00509"/>
    </source>
</evidence>
<feature type="compositionally biased region" description="Polar residues" evidence="10">
    <location>
        <begin position="253"/>
        <end position="271"/>
    </location>
</feature>
<gene>
    <name evidence="8" type="primary">zipA</name>
    <name evidence="12" type="ORF">SAMN05421686_101550</name>
</gene>
<feature type="compositionally biased region" description="Polar residues" evidence="10">
    <location>
        <begin position="149"/>
        <end position="173"/>
    </location>
</feature>
<comment type="function">
    <text evidence="8 9">Essential cell division protein that stabilizes the FtsZ protofilaments by cross-linking them and that serves as a cytoplasmic membrane anchor for the Z ring. Also required for the recruitment to the septal ring of downstream cell division proteins.</text>
</comment>
<proteinExistence type="inferred from homology"/>
<evidence type="ECO:0000256" key="3">
    <source>
        <dbReference type="ARBA" id="ARBA00022618"/>
    </source>
</evidence>
<sequence length="462" mass="50715">MEWSWRTVLILIGLLAIAAIMVDGFRRMKRARAEALRLDIQPGMDELDDEDYNPELPGTVRVVSASAKASASEKTPADDSQFQIGSSSEKADAATPDSVLQAAERREPSFGNHDEDEVSAADDLKIGSAISDSEDESPLQEASHKHSLEASSEPSGVSTQPKVHSEPAAQTTPPRADIIPTVKPVDLNEKVPVLLDVEELGDERSFEEGIVSPARVVSPAVQTEPVAKTDPAPTTDDVMSDAYQDSETHEQAEASSPVGSSKESDETYQTSEVEDPEYIEDPHLDQEVESMPEEPVISQPVNYAGANAEVLANRPDPELVLVIHTIAREEGGFNGSDLLFLFNSCDLRYGEKDIFHRFEEADGEGRIQFSVAQVRNPGTFDPSHMADQSFMGLSFFMSLPGAKRPLEAYEAMSEMAMVVSRNLNADVLDESHSAMTTQTMEHERQQILEYERQQRLAAKKRV</sequence>
<feature type="region of interest" description="Disordered" evidence="10">
    <location>
        <begin position="131"/>
        <end position="183"/>
    </location>
</feature>
<dbReference type="PANTHER" id="PTHR38685:SF1">
    <property type="entry name" value="CELL DIVISION PROTEIN ZIPA"/>
    <property type="match status" value="1"/>
</dbReference>
<dbReference type="Proteomes" id="UP000185639">
    <property type="component" value="Unassembled WGS sequence"/>
</dbReference>
<feature type="transmembrane region" description="Helical" evidence="8">
    <location>
        <begin position="6"/>
        <end position="25"/>
    </location>
</feature>
<comment type="subcellular location">
    <subcellularLocation>
        <location evidence="8">Cell inner membrane</location>
        <topology evidence="8">Single-pass type I membrane protein</topology>
    </subcellularLocation>
    <text evidence="8">Localizes to the Z ring in an FtsZ-dependent manner.</text>
</comment>
<evidence type="ECO:0000256" key="5">
    <source>
        <dbReference type="ARBA" id="ARBA00022989"/>
    </source>
</evidence>
<evidence type="ECO:0000256" key="9">
    <source>
        <dbReference type="RuleBase" id="RU003612"/>
    </source>
</evidence>
<keyword evidence="5 8" id="KW-1133">Transmembrane helix</keyword>
<dbReference type="AlphaFoldDB" id="A0A1N7JAP8"/>
<evidence type="ECO:0000313" key="13">
    <source>
        <dbReference type="Proteomes" id="UP000185639"/>
    </source>
</evidence>
<dbReference type="InterPro" id="IPR011919">
    <property type="entry name" value="Cell_div_ZipA"/>
</dbReference>
<reference evidence="13" key="1">
    <citation type="submission" date="2017-01" db="EMBL/GenBank/DDBJ databases">
        <authorList>
            <person name="Varghese N."/>
            <person name="Submissions S."/>
        </authorList>
    </citation>
    <scope>NUCLEOTIDE SEQUENCE [LARGE SCALE GENOMIC DNA]</scope>
    <source>
        <strain evidence="13">DSM 24913</strain>
    </source>
</reference>
<dbReference type="GO" id="GO:0043093">
    <property type="term" value="P:FtsZ-dependent cytokinesis"/>
    <property type="evidence" value="ECO:0007669"/>
    <property type="project" value="UniProtKB-UniRule"/>
</dbReference>
<evidence type="ECO:0000313" key="12">
    <source>
        <dbReference type="EMBL" id="SIS46346.1"/>
    </source>
</evidence>
<evidence type="ECO:0000256" key="10">
    <source>
        <dbReference type="SAM" id="MobiDB-lite"/>
    </source>
</evidence>
<feature type="region of interest" description="Disordered" evidence="10">
    <location>
        <begin position="220"/>
        <end position="278"/>
    </location>
</feature>
<keyword evidence="4 8" id="KW-0812">Transmembrane</keyword>